<evidence type="ECO:0008006" key="12">
    <source>
        <dbReference type="Google" id="ProtNLM"/>
    </source>
</evidence>
<comment type="subcellular location">
    <subcellularLocation>
        <location evidence="1">Cell membrane</location>
    </subcellularLocation>
    <subcellularLocation>
        <location evidence="9">Endomembrane system</location>
        <topology evidence="9">Single-pass membrane protein</topology>
    </subcellularLocation>
</comment>
<dbReference type="Gene3D" id="3.80.10.10">
    <property type="entry name" value="Ribonuclease Inhibitor"/>
    <property type="match status" value="2"/>
</dbReference>
<evidence type="ECO:0000256" key="9">
    <source>
        <dbReference type="ARBA" id="ARBA00037847"/>
    </source>
</evidence>
<evidence type="ECO:0000256" key="6">
    <source>
        <dbReference type="ARBA" id="ARBA00023136"/>
    </source>
</evidence>
<gene>
    <name evidence="10" type="ordered locus">Psta_0346</name>
</gene>
<dbReference type="eggNOG" id="COG4886">
    <property type="taxonomic scope" value="Bacteria"/>
</dbReference>
<keyword evidence="11" id="KW-1185">Reference proteome</keyword>
<evidence type="ECO:0000256" key="8">
    <source>
        <dbReference type="ARBA" id="ARBA00023180"/>
    </source>
</evidence>
<name>D2R2C7_PIRSD</name>
<reference evidence="10 11" key="1">
    <citation type="journal article" date="2009" name="Stand. Genomic Sci.">
        <title>Complete genome sequence of Pirellula staleyi type strain (ATCC 27377).</title>
        <authorList>
            <person name="Clum A."/>
            <person name="Tindall B.J."/>
            <person name="Sikorski J."/>
            <person name="Ivanova N."/>
            <person name="Mavrommatis K."/>
            <person name="Lucas S."/>
            <person name="Glavina del Rio T."/>
            <person name="Nolan M."/>
            <person name="Chen F."/>
            <person name="Tice H."/>
            <person name="Pitluck S."/>
            <person name="Cheng J.F."/>
            <person name="Chertkov O."/>
            <person name="Brettin T."/>
            <person name="Han C."/>
            <person name="Detter J.C."/>
            <person name="Kuske C."/>
            <person name="Bruce D."/>
            <person name="Goodwin L."/>
            <person name="Ovchinikova G."/>
            <person name="Pati A."/>
            <person name="Mikhailova N."/>
            <person name="Chen A."/>
            <person name="Palaniappan K."/>
            <person name="Land M."/>
            <person name="Hauser L."/>
            <person name="Chang Y.J."/>
            <person name="Jeffries C.D."/>
            <person name="Chain P."/>
            <person name="Rohde M."/>
            <person name="Goker M."/>
            <person name="Bristow J."/>
            <person name="Eisen J.A."/>
            <person name="Markowitz V."/>
            <person name="Hugenholtz P."/>
            <person name="Kyrpides N.C."/>
            <person name="Klenk H.P."/>
            <person name="Lapidus A."/>
        </authorList>
    </citation>
    <scope>NUCLEOTIDE SEQUENCE [LARGE SCALE GENOMIC DNA]</scope>
    <source>
        <strain evidence="11">ATCC 27377 / DSM 6068 / ICPB 4128</strain>
    </source>
</reference>
<proteinExistence type="predicted"/>
<evidence type="ECO:0000256" key="3">
    <source>
        <dbReference type="ARBA" id="ARBA00022692"/>
    </source>
</evidence>
<accession>D2R2C7</accession>
<evidence type="ECO:0000256" key="2">
    <source>
        <dbReference type="ARBA" id="ARBA00022475"/>
    </source>
</evidence>
<sequence precursor="true">MFFSKQFACLASLLVPALIGGSDSLAIEDVGEQKEIYFYVATYLYDNDTLVISTERNDAFGRYCQSKEGVLALASDKFLVAKFIDCNLKNVESVSSWLGAGRTAQVHCESCDLDSESLGKQAKNWRVTHLYLSQCRINSEKPFELGAANLLLFSIRQCSVKSVNSPVLVNLGKCKSLKNLILEGMRVDSVQHLSGCDALSSIQVIKCEVGEECLASVGDLKIDRLTVDSCDFDESSLSSIALIHSLKTLRIKGESVSAANISYWGDKLPDLATLTLEEIELKPDHLRALTRLPKLKALRLISCGVSDDLLSALPSIEMLTQLSLRNNPDLTNNAVDVIVRTCQNLKSLDVEGCSLSDDGIITAARLKDISTIYCSAEHISENVASRIFLATLKRVIIIRW</sequence>
<dbReference type="HOGENOM" id="CLU_688593_0_0_0"/>
<evidence type="ECO:0000256" key="1">
    <source>
        <dbReference type="ARBA" id="ARBA00004236"/>
    </source>
</evidence>
<dbReference type="KEGG" id="psl:Psta_0346"/>
<keyword evidence="8" id="KW-0325">Glycoprotein</keyword>
<dbReference type="GO" id="GO:0005886">
    <property type="term" value="C:plasma membrane"/>
    <property type="evidence" value="ECO:0007669"/>
    <property type="project" value="UniProtKB-SubCell"/>
</dbReference>
<keyword evidence="7" id="KW-0675">Receptor</keyword>
<keyword evidence="4" id="KW-0732">Signal</keyword>
<keyword evidence="5" id="KW-1133">Transmembrane helix</keyword>
<dbReference type="EMBL" id="CP001848">
    <property type="protein sequence ID" value="ADB15036.1"/>
    <property type="molecule type" value="Genomic_DNA"/>
</dbReference>
<evidence type="ECO:0000256" key="4">
    <source>
        <dbReference type="ARBA" id="ARBA00022729"/>
    </source>
</evidence>
<evidence type="ECO:0000313" key="11">
    <source>
        <dbReference type="Proteomes" id="UP000001887"/>
    </source>
</evidence>
<keyword evidence="3" id="KW-0812">Transmembrane</keyword>
<evidence type="ECO:0000313" key="10">
    <source>
        <dbReference type="EMBL" id="ADB15036.1"/>
    </source>
</evidence>
<dbReference type="AlphaFoldDB" id="D2R2C7"/>
<evidence type="ECO:0000256" key="7">
    <source>
        <dbReference type="ARBA" id="ARBA00023170"/>
    </source>
</evidence>
<dbReference type="PANTHER" id="PTHR48052:SF65">
    <property type="entry name" value="LRR RECEPTOR-LIKE SERINE_THREONINE-PROTEIN KINASE IRK-RELATED"/>
    <property type="match status" value="1"/>
</dbReference>
<dbReference type="PANTHER" id="PTHR48052">
    <property type="entry name" value="UNNAMED PRODUCT"/>
    <property type="match status" value="1"/>
</dbReference>
<dbReference type="OrthoDB" id="263702at2"/>
<organism evidence="10 11">
    <name type="scientific">Pirellula staleyi (strain ATCC 27377 / DSM 6068 / ICPB 4128)</name>
    <name type="common">Pirella staleyi</name>
    <dbReference type="NCBI Taxonomy" id="530564"/>
    <lineage>
        <taxon>Bacteria</taxon>
        <taxon>Pseudomonadati</taxon>
        <taxon>Planctomycetota</taxon>
        <taxon>Planctomycetia</taxon>
        <taxon>Pirellulales</taxon>
        <taxon>Pirellulaceae</taxon>
        <taxon>Pirellula</taxon>
    </lineage>
</organism>
<dbReference type="SUPFAM" id="SSF52058">
    <property type="entry name" value="L domain-like"/>
    <property type="match status" value="1"/>
</dbReference>
<dbReference type="GO" id="GO:0012505">
    <property type="term" value="C:endomembrane system"/>
    <property type="evidence" value="ECO:0007669"/>
    <property type="project" value="UniProtKB-SubCell"/>
</dbReference>
<protein>
    <recommendedName>
        <fullName evidence="12">Leucine Rich repeats (2 copies)</fullName>
    </recommendedName>
</protein>
<keyword evidence="6" id="KW-0472">Membrane</keyword>
<keyword evidence="2" id="KW-1003">Cell membrane</keyword>
<dbReference type="Proteomes" id="UP000001887">
    <property type="component" value="Chromosome"/>
</dbReference>
<evidence type="ECO:0000256" key="5">
    <source>
        <dbReference type="ARBA" id="ARBA00022989"/>
    </source>
</evidence>
<dbReference type="InterPro" id="IPR032675">
    <property type="entry name" value="LRR_dom_sf"/>
</dbReference>